<organism evidence="1 2">
    <name type="scientific">Spirobacillus cienkowskii</name>
    <dbReference type="NCBI Taxonomy" id="495820"/>
    <lineage>
        <taxon>Bacteria</taxon>
        <taxon>Pseudomonadati</taxon>
        <taxon>Bdellovibrionota</taxon>
        <taxon>Oligoflexia</taxon>
        <taxon>Silvanigrellales</taxon>
        <taxon>Spirobacillus</taxon>
    </lineage>
</organism>
<proteinExistence type="predicted"/>
<dbReference type="EMBL" id="QOVW01000001">
    <property type="protein sequence ID" value="RDB37409.1"/>
    <property type="molecule type" value="Genomic_DNA"/>
</dbReference>
<gene>
    <name evidence="1" type="ORF">DCC88_00340</name>
</gene>
<keyword evidence="2" id="KW-1185">Reference proteome</keyword>
<reference evidence="1" key="1">
    <citation type="submission" date="2018-04" db="EMBL/GenBank/DDBJ databases">
        <title>Draft genome sequence of the Candidatus Spirobacillus cienkowskii, a pathogen of freshwater Daphnia species, reconstructed from hemolymph metagenomic reads.</title>
        <authorList>
            <person name="Bresciani L."/>
            <person name="Lemos L.N."/>
            <person name="Wale N."/>
            <person name="Lin J.Y."/>
            <person name="Fernandes G.R."/>
            <person name="Duffy M.A."/>
            <person name="Rodrigues J.M."/>
        </authorList>
    </citation>
    <scope>NUCLEOTIDE SEQUENCE [LARGE SCALE GENOMIC DNA]</scope>
    <source>
        <strain evidence="1">Binning01</strain>
    </source>
</reference>
<protein>
    <submittedName>
        <fullName evidence="1">Uncharacterized protein</fullName>
    </submittedName>
</protein>
<evidence type="ECO:0000313" key="2">
    <source>
        <dbReference type="Proteomes" id="UP000253934"/>
    </source>
</evidence>
<comment type="caution">
    <text evidence="1">The sequence shown here is derived from an EMBL/GenBank/DDBJ whole genome shotgun (WGS) entry which is preliminary data.</text>
</comment>
<accession>A0A369KRV3</accession>
<dbReference type="Proteomes" id="UP000253934">
    <property type="component" value="Unassembled WGS sequence"/>
</dbReference>
<name>A0A369KRV3_9BACT</name>
<sequence>MNILEMMKDLQRDIEILRYEPAKFIKGQKVGKTNEMKFKVKGFCAPTKNNSLYQSQGSYSFTSIDIYTIEKLNTDNSENKVADRAIVNNNTYKILGCNNCYSFYISQGELEI</sequence>
<dbReference type="AlphaFoldDB" id="A0A369KRV3"/>
<evidence type="ECO:0000313" key="1">
    <source>
        <dbReference type="EMBL" id="RDB37409.1"/>
    </source>
</evidence>